<gene>
    <name evidence="1" type="ORF">GCM10023169_14460</name>
</gene>
<keyword evidence="2" id="KW-1185">Reference proteome</keyword>
<dbReference type="PANTHER" id="PTHR12526">
    <property type="entry name" value="GLYCOSYLTRANSFERASE"/>
    <property type="match status" value="1"/>
</dbReference>
<dbReference type="RefSeq" id="WP_345215580.1">
    <property type="nucleotide sequence ID" value="NZ_BAABGN010000006.1"/>
</dbReference>
<dbReference type="Proteomes" id="UP001500622">
    <property type="component" value="Unassembled WGS sequence"/>
</dbReference>
<dbReference type="Pfam" id="PF13692">
    <property type="entry name" value="Glyco_trans_1_4"/>
    <property type="match status" value="1"/>
</dbReference>
<comment type="caution">
    <text evidence="1">The sequence shown here is derived from an EMBL/GenBank/DDBJ whole genome shotgun (WGS) entry which is preliminary data.</text>
</comment>
<dbReference type="PANTHER" id="PTHR12526:SF635">
    <property type="entry name" value="GLYCOSYL TRANSFERASE GROUP 1"/>
    <property type="match status" value="1"/>
</dbReference>
<evidence type="ECO:0000313" key="2">
    <source>
        <dbReference type="Proteomes" id="UP001500622"/>
    </source>
</evidence>
<evidence type="ECO:0000313" key="1">
    <source>
        <dbReference type="EMBL" id="GAA4421517.1"/>
    </source>
</evidence>
<proteinExistence type="predicted"/>
<evidence type="ECO:0008006" key="3">
    <source>
        <dbReference type="Google" id="ProtNLM"/>
    </source>
</evidence>
<dbReference type="SUPFAM" id="SSF53756">
    <property type="entry name" value="UDP-Glycosyltransferase/glycogen phosphorylase"/>
    <property type="match status" value="1"/>
</dbReference>
<accession>A0ABP8L4J6</accession>
<dbReference type="CDD" id="cd03801">
    <property type="entry name" value="GT4_PimA-like"/>
    <property type="match status" value="1"/>
</dbReference>
<protein>
    <recommendedName>
        <fullName evidence="3">Glycosyltransferase</fullName>
    </recommendedName>
</protein>
<sequence>MLVVTLDTVGERMAGPAIRAWEMARALSRTCDVLLATFGGCSRDGEGFATRAIRPAQFRDAVEVADVIVLQGYVMAAFPWLRRSDKVVVVDLYDPFHLESLEVARHETPGARRLALRTALTELNEQVRRGDVFLCASEKQRDFWLGHLAAVGRLNPETYEADATMRDLVKIVPFGLGAAPPEPGPDPFRGRVPGIEPGDPVVLWGGGVYNWFDPLTLVRAVDRVRERVPNVRLYFLGMRHPNPDVPEMAMANACRELAGSLGLIGTHVFFNTDWVPYETRADYLDAADVGVSCHLPQVETQYSFRTRILDYLWAGLPIVCTDGDTFGDLVQAEGLGVAVPAQDVEALARALCDLILDRDRREAAAARSRAVAQRYTWDRALAPLVEFCESPRRASDAGADYGTPVTGLRGAADAVRAVATGAVRHWREGGPRQLGRRVAWRARQLTSR</sequence>
<organism evidence="1 2">
    <name type="scientific">Georgenia halophila</name>
    <dbReference type="NCBI Taxonomy" id="620889"/>
    <lineage>
        <taxon>Bacteria</taxon>
        <taxon>Bacillati</taxon>
        <taxon>Actinomycetota</taxon>
        <taxon>Actinomycetes</taxon>
        <taxon>Micrococcales</taxon>
        <taxon>Bogoriellaceae</taxon>
        <taxon>Georgenia</taxon>
    </lineage>
</organism>
<name>A0ABP8L4J6_9MICO</name>
<dbReference type="Gene3D" id="3.40.50.2000">
    <property type="entry name" value="Glycogen Phosphorylase B"/>
    <property type="match status" value="1"/>
</dbReference>
<reference evidence="2" key="1">
    <citation type="journal article" date="2019" name="Int. J. Syst. Evol. Microbiol.">
        <title>The Global Catalogue of Microorganisms (GCM) 10K type strain sequencing project: providing services to taxonomists for standard genome sequencing and annotation.</title>
        <authorList>
            <consortium name="The Broad Institute Genomics Platform"/>
            <consortium name="The Broad Institute Genome Sequencing Center for Infectious Disease"/>
            <person name="Wu L."/>
            <person name="Ma J."/>
        </authorList>
    </citation>
    <scope>NUCLEOTIDE SEQUENCE [LARGE SCALE GENOMIC DNA]</scope>
    <source>
        <strain evidence="2">JCM 17810</strain>
    </source>
</reference>
<dbReference type="EMBL" id="BAABGN010000006">
    <property type="protein sequence ID" value="GAA4421517.1"/>
    <property type="molecule type" value="Genomic_DNA"/>
</dbReference>